<dbReference type="HOGENOM" id="CLU_010194_15_2_1"/>
<dbReference type="Proteomes" id="UP000053342">
    <property type="component" value="Unassembled WGS sequence"/>
</dbReference>
<proteinExistence type="inferred from homology"/>
<dbReference type="OrthoDB" id="294295at2759"/>
<dbReference type="RefSeq" id="XP_016265872.1">
    <property type="nucleotide sequence ID" value="XM_016404867.1"/>
</dbReference>
<dbReference type="GO" id="GO:0016491">
    <property type="term" value="F:oxidoreductase activity"/>
    <property type="evidence" value="ECO:0007669"/>
    <property type="project" value="UniProtKB-KW"/>
</dbReference>
<reference evidence="4 5" key="1">
    <citation type="submission" date="2015-01" db="EMBL/GenBank/DDBJ databases">
        <title>The Genome Sequence of Exophiala oligosperma CBS72588.</title>
        <authorList>
            <consortium name="The Broad Institute Genomics Platform"/>
            <person name="Cuomo C."/>
            <person name="de Hoog S."/>
            <person name="Gorbushina A."/>
            <person name="Stielow B."/>
            <person name="Teixiera M."/>
            <person name="Abouelleil A."/>
            <person name="Chapman S.B."/>
            <person name="Priest M."/>
            <person name="Young S.K."/>
            <person name="Wortman J."/>
            <person name="Nusbaum C."/>
            <person name="Birren B."/>
        </authorList>
    </citation>
    <scope>NUCLEOTIDE SEQUENCE [LARGE SCALE GENOMIC DNA]</scope>
    <source>
        <strain evidence="4 5">CBS 72588</strain>
    </source>
</reference>
<dbReference type="Gene3D" id="3.40.50.720">
    <property type="entry name" value="NAD(P)-binding Rossmann-like Domain"/>
    <property type="match status" value="1"/>
</dbReference>
<dbReference type="VEuPathDB" id="FungiDB:PV06_04028"/>
<evidence type="ECO:0000256" key="1">
    <source>
        <dbReference type="ARBA" id="ARBA00006484"/>
    </source>
</evidence>
<keyword evidence="2" id="KW-0521">NADP</keyword>
<sequence>MVTKFLDKLRDKRVLIIGGTSGIGYGLAEGCVEFGATVILASRSRSKVDEAVARLRGAYPERAGEVSGHTVNLDGGRPEIEEELTELFEFATDHHARKLDHVVETAGDLALMGKVTMDNVTPDLLGQLAGVRLFGVTMLAKVAARYLAPAPGSSFTMTSGVLVFRPRKGMGAMVGVGAGKEGLTRGLAVDMAPARVNTVSPGASETDLLFAQVPPEAGEEGRDRVREMYGKMSLVGKTGQVGDIAEAYLALMRSGFQTGTIVHVEGGFLLM</sequence>
<keyword evidence="3" id="KW-0560">Oxidoreductase</keyword>
<dbReference type="Pfam" id="PF23441">
    <property type="entry name" value="SDR"/>
    <property type="match status" value="1"/>
</dbReference>
<dbReference type="InterPro" id="IPR002347">
    <property type="entry name" value="SDR_fam"/>
</dbReference>
<evidence type="ECO:0000256" key="3">
    <source>
        <dbReference type="ARBA" id="ARBA00023002"/>
    </source>
</evidence>
<protein>
    <submittedName>
        <fullName evidence="4">Uncharacterized protein</fullName>
    </submittedName>
</protein>
<dbReference type="EMBL" id="KN847334">
    <property type="protein sequence ID" value="KIW45656.1"/>
    <property type="molecule type" value="Genomic_DNA"/>
</dbReference>
<name>A0A0D2B0N2_9EURO</name>
<dbReference type="GeneID" id="27356102"/>
<dbReference type="PANTHER" id="PTHR43477:SF1">
    <property type="entry name" value="DIHYDROANTICAPSIN 7-DEHYDROGENASE"/>
    <property type="match status" value="1"/>
</dbReference>
<dbReference type="AlphaFoldDB" id="A0A0D2B0N2"/>
<comment type="similarity">
    <text evidence="1">Belongs to the short-chain dehydrogenases/reductases (SDR) family.</text>
</comment>
<dbReference type="PANTHER" id="PTHR43477">
    <property type="entry name" value="DIHYDROANTICAPSIN 7-DEHYDROGENASE"/>
    <property type="match status" value="1"/>
</dbReference>
<accession>A0A0D2B0N2</accession>
<gene>
    <name evidence="4" type="ORF">PV06_04028</name>
</gene>
<dbReference type="SUPFAM" id="SSF51735">
    <property type="entry name" value="NAD(P)-binding Rossmann-fold domains"/>
    <property type="match status" value="1"/>
</dbReference>
<dbReference type="InterPro" id="IPR036291">
    <property type="entry name" value="NAD(P)-bd_dom_sf"/>
</dbReference>
<dbReference type="CDD" id="cd05233">
    <property type="entry name" value="SDR_c"/>
    <property type="match status" value="1"/>
</dbReference>
<dbReference type="STRING" id="215243.A0A0D2B0N2"/>
<dbReference type="PRINTS" id="PR00081">
    <property type="entry name" value="GDHRDH"/>
</dbReference>
<dbReference type="InterPro" id="IPR051122">
    <property type="entry name" value="SDR_DHRS6-like"/>
</dbReference>
<evidence type="ECO:0000256" key="2">
    <source>
        <dbReference type="ARBA" id="ARBA00022857"/>
    </source>
</evidence>
<keyword evidence="5" id="KW-1185">Reference proteome</keyword>
<organism evidence="4 5">
    <name type="scientific">Exophiala oligosperma</name>
    <dbReference type="NCBI Taxonomy" id="215243"/>
    <lineage>
        <taxon>Eukaryota</taxon>
        <taxon>Fungi</taxon>
        <taxon>Dikarya</taxon>
        <taxon>Ascomycota</taxon>
        <taxon>Pezizomycotina</taxon>
        <taxon>Eurotiomycetes</taxon>
        <taxon>Chaetothyriomycetidae</taxon>
        <taxon>Chaetothyriales</taxon>
        <taxon>Herpotrichiellaceae</taxon>
        <taxon>Exophiala</taxon>
    </lineage>
</organism>
<evidence type="ECO:0000313" key="5">
    <source>
        <dbReference type="Proteomes" id="UP000053342"/>
    </source>
</evidence>
<evidence type="ECO:0000313" key="4">
    <source>
        <dbReference type="EMBL" id="KIW45656.1"/>
    </source>
</evidence>
<dbReference type="InterPro" id="IPR057571">
    <property type="entry name" value="SDR_PhqE-like"/>
</dbReference>